<gene>
    <name evidence="1" type="ORF">DAI18_01885</name>
</gene>
<protein>
    <submittedName>
        <fullName evidence="1">Tetrameric acyl-CoA thioesterase</fullName>
    </submittedName>
</protein>
<proteinExistence type="predicted"/>
<evidence type="ECO:0000313" key="2">
    <source>
        <dbReference type="Proteomes" id="UP000244173"/>
    </source>
</evidence>
<dbReference type="InterPro" id="IPR027961">
    <property type="entry name" value="DUF4442"/>
</dbReference>
<dbReference type="AlphaFoldDB" id="A0A2S0P6G3"/>
<dbReference type="EMBL" id="CP028519">
    <property type="protein sequence ID" value="AVY92929.1"/>
    <property type="molecule type" value="Genomic_DNA"/>
</dbReference>
<dbReference type="KEGG" id="maer:DAI18_01885"/>
<dbReference type="OrthoDB" id="9814774at2"/>
<dbReference type="Pfam" id="PF14539">
    <property type="entry name" value="DUF4442"/>
    <property type="match status" value="1"/>
</dbReference>
<evidence type="ECO:0000313" key="1">
    <source>
        <dbReference type="EMBL" id="AVY92929.1"/>
    </source>
</evidence>
<dbReference type="SUPFAM" id="SSF54637">
    <property type="entry name" value="Thioesterase/thiol ester dehydrase-isomerase"/>
    <property type="match status" value="1"/>
</dbReference>
<sequence>MGKLKRPFYFPMTLSPRVLKTVINLWPPFLGAGIRIEHIDPCWASVDVALRLGRLNRNYVGVHFGGSLYAMTDPFFMLILIQRLGRDYIVWDRAGRIDYLKPGRGTVRARFSISDAQLDDIRARTASGDKYLPELGVDVLDASGEVVARVVKTLYIRRKDKGGGA</sequence>
<dbReference type="Gene3D" id="3.10.129.10">
    <property type="entry name" value="Hotdog Thioesterase"/>
    <property type="match status" value="1"/>
</dbReference>
<accession>A0A2S0P6G3</accession>
<dbReference type="STRING" id="1122240.GCA_000620105_01040"/>
<organism evidence="1 2">
    <name type="scientific">Microvirgula aerodenitrificans</name>
    <dbReference type="NCBI Taxonomy" id="57480"/>
    <lineage>
        <taxon>Bacteria</taxon>
        <taxon>Pseudomonadati</taxon>
        <taxon>Pseudomonadota</taxon>
        <taxon>Betaproteobacteria</taxon>
        <taxon>Neisseriales</taxon>
        <taxon>Aquaspirillaceae</taxon>
        <taxon>Microvirgula</taxon>
    </lineage>
</organism>
<dbReference type="Proteomes" id="UP000244173">
    <property type="component" value="Chromosome"/>
</dbReference>
<name>A0A2S0P6G3_9NEIS</name>
<reference evidence="1 2" key="1">
    <citation type="submission" date="2018-04" db="EMBL/GenBank/DDBJ databases">
        <title>Denitrifier Microvirgula.</title>
        <authorList>
            <person name="Anderson E."/>
            <person name="Jang J."/>
            <person name="Ishii S."/>
        </authorList>
    </citation>
    <scope>NUCLEOTIDE SEQUENCE [LARGE SCALE GENOMIC DNA]</scope>
    <source>
        <strain evidence="1 2">BE2.4</strain>
    </source>
</reference>
<dbReference type="InterPro" id="IPR029069">
    <property type="entry name" value="HotDog_dom_sf"/>
</dbReference>
<keyword evidence="2" id="KW-1185">Reference proteome</keyword>